<evidence type="ECO:0000313" key="5">
    <source>
        <dbReference type="Proteomes" id="UP001157353"/>
    </source>
</evidence>
<dbReference type="CDD" id="cd06225">
    <property type="entry name" value="HAMP"/>
    <property type="match status" value="1"/>
</dbReference>
<dbReference type="SUPFAM" id="SSF158472">
    <property type="entry name" value="HAMP domain-like"/>
    <property type="match status" value="1"/>
</dbReference>
<keyword evidence="2" id="KW-0472">Membrane</keyword>
<feature type="transmembrane region" description="Helical" evidence="2">
    <location>
        <begin position="248"/>
        <end position="266"/>
    </location>
</feature>
<keyword evidence="1" id="KW-0175">Coiled coil</keyword>
<organism evidence="4 5">
    <name type="scientific">Psychromonas marina</name>
    <dbReference type="NCBI Taxonomy" id="88364"/>
    <lineage>
        <taxon>Bacteria</taxon>
        <taxon>Pseudomonadati</taxon>
        <taxon>Pseudomonadota</taxon>
        <taxon>Gammaproteobacteria</taxon>
        <taxon>Alteromonadales</taxon>
        <taxon>Psychromonadaceae</taxon>
        <taxon>Psychromonas</taxon>
    </lineage>
</organism>
<protein>
    <recommendedName>
        <fullName evidence="3">HAMP domain-containing protein</fullName>
    </recommendedName>
</protein>
<dbReference type="PANTHER" id="PTHR32089">
    <property type="entry name" value="METHYL-ACCEPTING CHEMOTAXIS PROTEIN MCPB"/>
    <property type="match status" value="1"/>
</dbReference>
<dbReference type="Pfam" id="PF00672">
    <property type="entry name" value="HAMP"/>
    <property type="match status" value="1"/>
</dbReference>
<name>A0ABQ6E2S0_9GAMM</name>
<dbReference type="InterPro" id="IPR003660">
    <property type="entry name" value="HAMP_dom"/>
</dbReference>
<dbReference type="PANTHER" id="PTHR32089:SF112">
    <property type="entry name" value="LYSOZYME-LIKE PROTEIN-RELATED"/>
    <property type="match status" value="1"/>
</dbReference>
<sequence length="355" mass="40364">MLSLMHFSLLSLKNDITLAQDVSKIEAQMLQLRLYEKQFLTGKKEAHIAQFNDQVATIQLSIENLRNELKNLDISGQESIKLGHLLINYQRFFNIVVDIHKRIGLDPNSGLHGELNRAVIDAEQAMGDSVVFLKMMLQVRSSEKNYMLLQDEQYLLIFKDDLNKLIVSVESSFLIQAKKTVILSALNRYQNVFLSLAEEQKILGYKEDQALQRAMNDSAIKAQLAQVELIKKTNLAINEYISSITKNTYILFILALLTSILIGWFISRNIINAITHIKTSITKITESNDLTIVVSTKSNDELADVAKAFNYMLSNFQSLLASVKKLDSSSANKTEILTEDSFWADFTYEELPEDR</sequence>
<comment type="caution">
    <text evidence="4">The sequence shown here is derived from an EMBL/GenBank/DDBJ whole genome shotgun (WGS) entry which is preliminary data.</text>
</comment>
<keyword evidence="2" id="KW-0812">Transmembrane</keyword>
<dbReference type="PROSITE" id="PS50885">
    <property type="entry name" value="HAMP"/>
    <property type="match status" value="1"/>
</dbReference>
<feature type="domain" description="HAMP" evidence="3">
    <location>
        <begin position="268"/>
        <end position="321"/>
    </location>
</feature>
<reference evidence="5" key="1">
    <citation type="journal article" date="2019" name="Int. J. Syst. Evol. Microbiol.">
        <title>The Global Catalogue of Microorganisms (GCM) 10K type strain sequencing project: providing services to taxonomists for standard genome sequencing and annotation.</title>
        <authorList>
            <consortium name="The Broad Institute Genomics Platform"/>
            <consortium name="The Broad Institute Genome Sequencing Center for Infectious Disease"/>
            <person name="Wu L."/>
            <person name="Ma J."/>
        </authorList>
    </citation>
    <scope>NUCLEOTIDE SEQUENCE [LARGE SCALE GENOMIC DNA]</scope>
    <source>
        <strain evidence="5">NBRC 103166</strain>
    </source>
</reference>
<evidence type="ECO:0000256" key="2">
    <source>
        <dbReference type="SAM" id="Phobius"/>
    </source>
</evidence>
<feature type="coiled-coil region" evidence="1">
    <location>
        <begin position="48"/>
        <end position="75"/>
    </location>
</feature>
<dbReference type="SMART" id="SM01358">
    <property type="entry name" value="HBM"/>
    <property type="match status" value="1"/>
</dbReference>
<evidence type="ECO:0000313" key="4">
    <source>
        <dbReference type="EMBL" id="GLS91485.1"/>
    </source>
</evidence>
<dbReference type="Gene3D" id="6.10.340.10">
    <property type="match status" value="1"/>
</dbReference>
<gene>
    <name evidence="4" type="ORF">GCM10007916_25540</name>
</gene>
<dbReference type="EMBL" id="BSPQ01000013">
    <property type="protein sequence ID" value="GLS91485.1"/>
    <property type="molecule type" value="Genomic_DNA"/>
</dbReference>
<dbReference type="SMART" id="SM00304">
    <property type="entry name" value="HAMP"/>
    <property type="match status" value="1"/>
</dbReference>
<evidence type="ECO:0000259" key="3">
    <source>
        <dbReference type="PROSITE" id="PS50885"/>
    </source>
</evidence>
<keyword evidence="5" id="KW-1185">Reference proteome</keyword>
<evidence type="ECO:0000256" key="1">
    <source>
        <dbReference type="SAM" id="Coils"/>
    </source>
</evidence>
<dbReference type="RefSeq" id="WP_284204596.1">
    <property type="nucleotide sequence ID" value="NZ_BSPQ01000013.1"/>
</dbReference>
<proteinExistence type="predicted"/>
<keyword evidence="2" id="KW-1133">Transmembrane helix</keyword>
<dbReference type="Proteomes" id="UP001157353">
    <property type="component" value="Unassembled WGS sequence"/>
</dbReference>
<dbReference type="InterPro" id="IPR032255">
    <property type="entry name" value="HBM"/>
</dbReference>
<accession>A0ABQ6E2S0</accession>